<evidence type="ECO:0000313" key="4">
    <source>
        <dbReference type="Proteomes" id="UP000266677"/>
    </source>
</evidence>
<feature type="transmembrane region" description="Helical" evidence="1">
    <location>
        <begin position="179"/>
        <end position="201"/>
    </location>
</feature>
<dbReference type="GO" id="GO:0006644">
    <property type="term" value="P:phospholipid metabolic process"/>
    <property type="evidence" value="ECO:0007669"/>
    <property type="project" value="InterPro"/>
</dbReference>
<proteinExistence type="predicted"/>
<accession>A0A3A4JWR8</accession>
<keyword evidence="1" id="KW-1133">Transmembrane helix</keyword>
<dbReference type="Proteomes" id="UP000266677">
    <property type="component" value="Unassembled WGS sequence"/>
</dbReference>
<keyword evidence="1" id="KW-0472">Membrane</keyword>
<dbReference type="Gene3D" id="1.20.90.10">
    <property type="entry name" value="Phospholipase A2 domain"/>
    <property type="match status" value="1"/>
</dbReference>
<feature type="signal peptide" evidence="2">
    <location>
        <begin position="1"/>
        <end position="17"/>
    </location>
</feature>
<dbReference type="GO" id="GO:0004623">
    <property type="term" value="F:phospholipase A2 activity"/>
    <property type="evidence" value="ECO:0007669"/>
    <property type="project" value="InterPro"/>
</dbReference>
<comment type="caution">
    <text evidence="3">The sequence shown here is derived from an EMBL/GenBank/DDBJ whole genome shotgun (WGS) entry which is preliminary data.</text>
</comment>
<dbReference type="EMBL" id="QZFU01000019">
    <property type="protein sequence ID" value="RJO75009.1"/>
    <property type="molecule type" value="Genomic_DNA"/>
</dbReference>
<keyword evidence="2" id="KW-0732">Signal</keyword>
<dbReference type="GO" id="GO:0050482">
    <property type="term" value="P:arachidonate secretion"/>
    <property type="evidence" value="ECO:0007669"/>
    <property type="project" value="InterPro"/>
</dbReference>
<name>A0A3A4JWR8_9NOCA</name>
<dbReference type="AlphaFoldDB" id="A0A3A4JWR8"/>
<protein>
    <recommendedName>
        <fullName evidence="5">Phospholipase</fullName>
    </recommendedName>
</protein>
<dbReference type="OrthoDB" id="3389925at2"/>
<organism evidence="3 4">
    <name type="scientific">Nocardia panacis</name>
    <dbReference type="NCBI Taxonomy" id="2340916"/>
    <lineage>
        <taxon>Bacteria</taxon>
        <taxon>Bacillati</taxon>
        <taxon>Actinomycetota</taxon>
        <taxon>Actinomycetes</taxon>
        <taxon>Mycobacteriales</taxon>
        <taxon>Nocardiaceae</taxon>
        <taxon>Nocardia</taxon>
    </lineage>
</organism>
<keyword evidence="1" id="KW-0812">Transmembrane</keyword>
<evidence type="ECO:0000313" key="3">
    <source>
        <dbReference type="EMBL" id="RJO75009.1"/>
    </source>
</evidence>
<dbReference type="SUPFAM" id="SSF48619">
    <property type="entry name" value="Phospholipase A2, PLA2"/>
    <property type="match status" value="1"/>
</dbReference>
<evidence type="ECO:0008006" key="5">
    <source>
        <dbReference type="Google" id="ProtNLM"/>
    </source>
</evidence>
<evidence type="ECO:0000256" key="2">
    <source>
        <dbReference type="SAM" id="SignalP"/>
    </source>
</evidence>
<gene>
    <name evidence="3" type="ORF">D5S18_16575</name>
</gene>
<feature type="chain" id="PRO_5017250579" description="Phospholipase" evidence="2">
    <location>
        <begin position="18"/>
        <end position="212"/>
    </location>
</feature>
<sequence length="212" mass="22106">MLTTMAATFTFLPQAQAATTSTPENVGAGAAIAALTADDAAIAAPIPADFAADFGYTPDVEAGLLVNPKGDCSSPIPLPAEFDTACKAHDLGYDLLRYAGSRGEPLGPWARQAVDAALARRMHDSCSGRADRTDRAGCEAMATVANIAVDLNSARQDYGVPVVEKFFGTEISGTDPTTMVPLFAIVGGGIVGLLVMLRLIITTLRRYRESVA</sequence>
<evidence type="ECO:0000256" key="1">
    <source>
        <dbReference type="SAM" id="Phobius"/>
    </source>
</evidence>
<dbReference type="InterPro" id="IPR036444">
    <property type="entry name" value="PLipase_A2_dom_sf"/>
</dbReference>
<reference evidence="3 4" key="1">
    <citation type="submission" date="2018-09" db="EMBL/GenBank/DDBJ databases">
        <title>YIM PH21274 draft genome.</title>
        <authorList>
            <person name="Miao C."/>
        </authorList>
    </citation>
    <scope>NUCLEOTIDE SEQUENCE [LARGE SCALE GENOMIC DNA]</scope>
    <source>
        <strain evidence="3 4">YIM PH 21724</strain>
    </source>
</reference>
<keyword evidence="4" id="KW-1185">Reference proteome</keyword>